<dbReference type="PANTHER" id="PTHR19848">
    <property type="entry name" value="WD40 REPEAT PROTEIN"/>
    <property type="match status" value="1"/>
</dbReference>
<accession>A0A2D0MXE0</accession>
<dbReference type="SUPFAM" id="SSF50998">
    <property type="entry name" value="Quinoprotein alcohol dehydrogenase-like"/>
    <property type="match status" value="1"/>
</dbReference>
<feature type="repeat" description="WD" evidence="3">
    <location>
        <begin position="270"/>
        <end position="308"/>
    </location>
</feature>
<feature type="repeat" description="WD" evidence="3">
    <location>
        <begin position="223"/>
        <end position="264"/>
    </location>
</feature>
<feature type="repeat" description="WD" evidence="3">
    <location>
        <begin position="13"/>
        <end position="47"/>
    </location>
</feature>
<dbReference type="InterPro" id="IPR001680">
    <property type="entry name" value="WD40_rpt"/>
</dbReference>
<dbReference type="InterPro" id="IPR015943">
    <property type="entry name" value="WD40/YVTN_repeat-like_dom_sf"/>
</dbReference>
<feature type="repeat" description="WD" evidence="3">
    <location>
        <begin position="180"/>
        <end position="213"/>
    </location>
</feature>
<proteinExistence type="predicted"/>
<evidence type="ECO:0000256" key="1">
    <source>
        <dbReference type="ARBA" id="ARBA00022574"/>
    </source>
</evidence>
<dbReference type="PROSITE" id="PS50294">
    <property type="entry name" value="WD_REPEATS_REGION"/>
    <property type="match status" value="4"/>
</dbReference>
<dbReference type="RefSeq" id="WP_099155716.1">
    <property type="nucleotide sequence ID" value="NZ_PDUD01000071.1"/>
</dbReference>
<dbReference type="InterPro" id="IPR019775">
    <property type="entry name" value="WD40_repeat_CS"/>
</dbReference>
<dbReference type="PANTHER" id="PTHR19848:SF8">
    <property type="entry name" value="F-BOX AND WD REPEAT DOMAIN CONTAINING 7"/>
    <property type="match status" value="1"/>
</dbReference>
<comment type="caution">
    <text evidence="4">The sequence shown here is derived from an EMBL/GenBank/DDBJ whole genome shotgun (WGS) entry which is preliminary data.</text>
</comment>
<protein>
    <submittedName>
        <fullName evidence="4">Uncharacterized protein</fullName>
    </submittedName>
</protein>
<dbReference type="CDD" id="cd00200">
    <property type="entry name" value="WD40"/>
    <property type="match status" value="1"/>
</dbReference>
<dbReference type="OrthoDB" id="933690at2"/>
<evidence type="ECO:0000313" key="5">
    <source>
        <dbReference type="Proteomes" id="UP000223913"/>
    </source>
</evidence>
<sequence>MSTSLNLSPIARLGGHNAAIFALTPDADQRYFLSAAGDGWIVRWDLDDPDPGRLIAKVDTQVFSLCCLPDQQRVVAGNMNGGVHWIDLQEPKNTRNIAHHEKGVFAIEKVEDDLFTAGGQGMLTRWSVAQSRTEESIKLSNQSLRSLAVHPGNNQLAVGSSDNSIYLLKLPDLQLIHTIRNAHDNSVFSLQYSPDGRYLLSGSRDAHLKVWDIWDGFQEIVAKPAHWFTINAIAFHPAGKWLATASRDKTIKIWDAGNFELLKVIETVRDNGHVNSVNSLLWTPYRNYLLSASDDRTIGIWQVEAQND</sequence>
<dbReference type="EMBL" id="PDUD01000071">
    <property type="protein sequence ID" value="PHN00867.1"/>
    <property type="molecule type" value="Genomic_DNA"/>
</dbReference>
<dbReference type="InterPro" id="IPR011047">
    <property type="entry name" value="Quinoprotein_ADH-like_sf"/>
</dbReference>
<dbReference type="AlphaFoldDB" id="A0A2D0MXE0"/>
<organism evidence="4 5">
    <name type="scientific">Flavilitoribacter nigricans (strain ATCC 23147 / DSM 23189 / NBRC 102662 / NCIMB 1420 / SS-2)</name>
    <name type="common">Lewinella nigricans</name>
    <dbReference type="NCBI Taxonomy" id="1122177"/>
    <lineage>
        <taxon>Bacteria</taxon>
        <taxon>Pseudomonadati</taxon>
        <taxon>Bacteroidota</taxon>
        <taxon>Saprospiria</taxon>
        <taxon>Saprospirales</taxon>
        <taxon>Lewinellaceae</taxon>
        <taxon>Flavilitoribacter</taxon>
    </lineage>
</organism>
<evidence type="ECO:0000256" key="3">
    <source>
        <dbReference type="PROSITE-ProRule" id="PRU00221"/>
    </source>
</evidence>
<evidence type="ECO:0000313" key="4">
    <source>
        <dbReference type="EMBL" id="PHN00867.1"/>
    </source>
</evidence>
<keyword evidence="2" id="KW-0677">Repeat</keyword>
<dbReference type="PROSITE" id="PS00678">
    <property type="entry name" value="WD_REPEATS_1"/>
    <property type="match status" value="1"/>
</dbReference>
<reference evidence="4 5" key="1">
    <citation type="submission" date="2017-10" db="EMBL/GenBank/DDBJ databases">
        <title>The draft genome sequence of Lewinella nigricans NBRC 102662.</title>
        <authorList>
            <person name="Wang K."/>
        </authorList>
    </citation>
    <scope>NUCLEOTIDE SEQUENCE [LARGE SCALE GENOMIC DNA]</scope>
    <source>
        <strain evidence="4 5">NBRC 102662</strain>
    </source>
</reference>
<dbReference type="PROSITE" id="PS50082">
    <property type="entry name" value="WD_REPEATS_2"/>
    <property type="match status" value="4"/>
</dbReference>
<dbReference type="InterPro" id="IPR020472">
    <property type="entry name" value="WD40_PAC1"/>
</dbReference>
<dbReference type="Gene3D" id="2.130.10.10">
    <property type="entry name" value="YVTN repeat-like/Quinoprotein amine dehydrogenase"/>
    <property type="match status" value="3"/>
</dbReference>
<keyword evidence="1 3" id="KW-0853">WD repeat</keyword>
<evidence type="ECO:0000256" key="2">
    <source>
        <dbReference type="ARBA" id="ARBA00022737"/>
    </source>
</evidence>
<dbReference type="Pfam" id="PF00400">
    <property type="entry name" value="WD40"/>
    <property type="match status" value="5"/>
</dbReference>
<dbReference type="PRINTS" id="PR00320">
    <property type="entry name" value="GPROTEINBRPT"/>
</dbReference>
<gene>
    <name evidence="4" type="ORF">CRP01_39965</name>
</gene>
<name>A0A2D0MXE0_FLAN2</name>
<dbReference type="SMART" id="SM00320">
    <property type="entry name" value="WD40"/>
    <property type="match status" value="7"/>
</dbReference>
<keyword evidence="5" id="KW-1185">Reference proteome</keyword>
<dbReference type="Proteomes" id="UP000223913">
    <property type="component" value="Unassembled WGS sequence"/>
</dbReference>